<evidence type="ECO:0000259" key="2">
    <source>
        <dbReference type="Pfam" id="PF13628"/>
    </source>
</evidence>
<feature type="domain" description="DUF4142" evidence="2">
    <location>
        <begin position="43"/>
        <end position="171"/>
    </location>
</feature>
<dbReference type="PANTHER" id="PTHR38593:SF1">
    <property type="entry name" value="BLR2558 PROTEIN"/>
    <property type="match status" value="1"/>
</dbReference>
<keyword evidence="1" id="KW-0732">Signal</keyword>
<gene>
    <name evidence="3" type="ORF">IDJ76_02465</name>
</gene>
<evidence type="ECO:0000313" key="3">
    <source>
        <dbReference type="EMBL" id="MBD1391954.1"/>
    </source>
</evidence>
<organism evidence="3 4">
    <name type="scientific">Mucilaginibacter glaciei</name>
    <dbReference type="NCBI Taxonomy" id="2772109"/>
    <lineage>
        <taxon>Bacteria</taxon>
        <taxon>Pseudomonadati</taxon>
        <taxon>Bacteroidota</taxon>
        <taxon>Sphingobacteriia</taxon>
        <taxon>Sphingobacteriales</taxon>
        <taxon>Sphingobacteriaceae</taxon>
        <taxon>Mucilaginibacter</taxon>
    </lineage>
</organism>
<dbReference type="RefSeq" id="WP_191160376.1">
    <property type="nucleotide sequence ID" value="NZ_JACWMX010000001.1"/>
</dbReference>
<comment type="caution">
    <text evidence="3">The sequence shown here is derived from an EMBL/GenBank/DDBJ whole genome shotgun (WGS) entry which is preliminary data.</text>
</comment>
<proteinExistence type="predicted"/>
<name>A0A926NUG1_9SPHI</name>
<evidence type="ECO:0000256" key="1">
    <source>
        <dbReference type="SAM" id="SignalP"/>
    </source>
</evidence>
<dbReference type="InterPro" id="IPR025419">
    <property type="entry name" value="DUF4142"/>
</dbReference>
<evidence type="ECO:0000313" key="4">
    <source>
        <dbReference type="Proteomes" id="UP000619078"/>
    </source>
</evidence>
<accession>A0A926NUG1</accession>
<dbReference type="PROSITE" id="PS51257">
    <property type="entry name" value="PROKAR_LIPOPROTEIN"/>
    <property type="match status" value="1"/>
</dbReference>
<dbReference type="InterPro" id="IPR012347">
    <property type="entry name" value="Ferritin-like"/>
</dbReference>
<dbReference type="Pfam" id="PF13628">
    <property type="entry name" value="DUF4142"/>
    <property type="match status" value="1"/>
</dbReference>
<feature type="signal peptide" evidence="1">
    <location>
        <begin position="1"/>
        <end position="19"/>
    </location>
</feature>
<dbReference type="Gene3D" id="1.20.1260.10">
    <property type="match status" value="1"/>
</dbReference>
<dbReference type="Proteomes" id="UP000619078">
    <property type="component" value="Unassembled WGS sequence"/>
</dbReference>
<dbReference type="EMBL" id="JACWMX010000001">
    <property type="protein sequence ID" value="MBD1391954.1"/>
    <property type="molecule type" value="Genomic_DNA"/>
</dbReference>
<dbReference type="AlphaFoldDB" id="A0A926NUG1"/>
<dbReference type="PANTHER" id="PTHR38593">
    <property type="entry name" value="BLR2558 PROTEIN"/>
    <property type="match status" value="1"/>
</dbReference>
<keyword evidence="4" id="KW-1185">Reference proteome</keyword>
<protein>
    <submittedName>
        <fullName evidence="3">DUF4142 domain-containing protein</fullName>
    </submittedName>
</protein>
<sequence length="177" mass="19597">MKRSFCIAITLVVLFAAQACNDTRKAKNYNDRTLVDDTGIALIKDGLESGNTEVMLSQLAEKQSQNTKVKEFAKMMINDHTALGEELKKLATDKHVSLTDTLNQEHKLLIDSLATKTGADFDHSYMQAMVIDHEKAVKTFRAASKNTDASVNKLATKTLPQLEGHLEEANKICAMLK</sequence>
<reference evidence="3" key="1">
    <citation type="submission" date="2020-09" db="EMBL/GenBank/DDBJ databases">
        <title>Novel species of Mucilaginibacter isolated from a glacier on the Tibetan Plateau.</title>
        <authorList>
            <person name="Liu Q."/>
            <person name="Xin Y.-H."/>
        </authorList>
    </citation>
    <scope>NUCLEOTIDE SEQUENCE</scope>
    <source>
        <strain evidence="3">ZB1P21</strain>
    </source>
</reference>
<feature type="chain" id="PRO_5037667595" evidence="1">
    <location>
        <begin position="20"/>
        <end position="177"/>
    </location>
</feature>